<feature type="transmembrane region" description="Helical" evidence="1">
    <location>
        <begin position="438"/>
        <end position="456"/>
    </location>
</feature>
<feature type="transmembrane region" description="Helical" evidence="1">
    <location>
        <begin position="340"/>
        <end position="361"/>
    </location>
</feature>
<feature type="transmembrane region" description="Helical" evidence="1">
    <location>
        <begin position="26"/>
        <end position="43"/>
    </location>
</feature>
<feature type="transmembrane region" description="Helical" evidence="1">
    <location>
        <begin position="55"/>
        <end position="72"/>
    </location>
</feature>
<feature type="transmembrane region" description="Helical" evidence="1">
    <location>
        <begin position="401"/>
        <end position="418"/>
    </location>
</feature>
<feature type="transmembrane region" description="Helical" evidence="1">
    <location>
        <begin position="367"/>
        <end position="389"/>
    </location>
</feature>
<protein>
    <submittedName>
        <fullName evidence="2">NADH dehydrogenase subunit 5</fullName>
    </submittedName>
</protein>
<keyword evidence="1" id="KW-0812">Transmembrane</keyword>
<accession>A0A678XI47</accession>
<evidence type="ECO:0000313" key="2">
    <source>
        <dbReference type="EMBL" id="AZA06377.1"/>
    </source>
</evidence>
<feature type="transmembrane region" description="Helical" evidence="1">
    <location>
        <begin position="255"/>
        <end position="271"/>
    </location>
</feature>
<feature type="transmembrane region" description="Helical" evidence="1">
    <location>
        <begin position="78"/>
        <end position="96"/>
    </location>
</feature>
<feature type="transmembrane region" description="Helical" evidence="1">
    <location>
        <begin position="142"/>
        <end position="163"/>
    </location>
</feature>
<dbReference type="EMBL" id="MK087050">
    <property type="protein sequence ID" value="AZA06377.1"/>
    <property type="molecule type" value="Genomic_DNA"/>
</dbReference>
<keyword evidence="2" id="KW-0496">Mitochondrion</keyword>
<feature type="transmembrane region" description="Helical" evidence="1">
    <location>
        <begin position="203"/>
        <end position="225"/>
    </location>
</feature>
<feature type="transmembrane region" description="Helical" evidence="1">
    <location>
        <begin position="283"/>
        <end position="302"/>
    </location>
</feature>
<feature type="transmembrane region" description="Helical" evidence="1">
    <location>
        <begin position="308"/>
        <end position="328"/>
    </location>
</feature>
<proteinExistence type="predicted"/>
<keyword evidence="1" id="KW-1133">Transmembrane helix</keyword>
<dbReference type="Proteomes" id="UP001296480">
    <property type="component" value="Mitochondrion MT"/>
</dbReference>
<evidence type="ECO:0000256" key="1">
    <source>
        <dbReference type="SAM" id="Phobius"/>
    </source>
</evidence>
<feature type="transmembrane region" description="Helical" evidence="1">
    <location>
        <begin position="103"/>
        <end position="122"/>
    </location>
</feature>
<feature type="transmembrane region" description="Helical" evidence="1">
    <location>
        <begin position="232"/>
        <end position="249"/>
    </location>
</feature>
<keyword evidence="1" id="KW-0472">Membrane</keyword>
<sequence length="457" mass="52539">MFYNLISPNLIAKEGIYLIIGSKLDYILIILPISILLIIYISSKSLSQYMKGFKHSDGVFSLLVFILLYISISKNLLIPELILSSFISIVLVLIGFGINIKVLAIVIFKILADILLIIFYSGNMRVIIDIGEEGFLFPLINQNMLVLAVSIYSLLGIFSFWIFWGMDASYYISSYLHSCGFIIIGVIITYKIFNYFSLKDIGILIPIVNIGIASILFLSIIFINIKDYKKSFGIFSAISINYFYILIFISPNQAISYFIFSSIFKFLYFFILSNINKFPTRIYLIKIFVSLELLFYSFNLFLLGGKGILGDLIEILILLKIIITPIYIIKTINSLNLGNINIIGYLKILILNIIFFLLFLTNSNTNSHHLIFSILILIILIITWGTNLLITRIGIKNIEIIFRNIIYKFLIFIYLILQEKNYTHIRFIKKNLRITEKINRGGISLNMIIFFLIVLII</sequence>
<organism evidence="2">
    <name type="scientific">Myxobolus squamalis</name>
    <name type="common">Myxosporean</name>
    <dbReference type="NCBI Taxonomy" id="59785"/>
    <lineage>
        <taxon>Eukaryota</taxon>
        <taxon>Metazoa</taxon>
        <taxon>Cnidaria</taxon>
        <taxon>Myxozoa</taxon>
        <taxon>Myxosporea</taxon>
        <taxon>Bivalvulida</taxon>
        <taxon>Platysporina</taxon>
        <taxon>Myxobolidae</taxon>
        <taxon>Myxobolus</taxon>
    </lineage>
</organism>
<dbReference type="AlphaFoldDB" id="A0A678XI47"/>
<geneLocation type="mitochondrion" evidence="2"/>
<name>A0A678XI47_MYXSQ</name>
<reference evidence="2" key="1">
    <citation type="submission" date="2018-10" db="EMBL/GenBank/DDBJ databases">
        <title>Myxobolus squamalis genome and transcriptome.</title>
        <authorList>
            <person name="Yahalomi D."/>
            <person name="Atkinson S.D."/>
            <person name="Neuhof M."/>
            <person name="Chang E.S."/>
            <person name="Philippe H."/>
            <person name="Cartwright P."/>
            <person name="Bartholomew J.L."/>
            <person name="Huchon D."/>
        </authorList>
    </citation>
    <scope>NUCLEOTIDE SEQUENCE</scope>
</reference>
<gene>
    <name evidence="2" type="primary">nad5</name>
</gene>
<feature type="transmembrane region" description="Helical" evidence="1">
    <location>
        <begin position="175"/>
        <end position="197"/>
    </location>
</feature>